<dbReference type="AlphaFoldDB" id="A0AAP4C6H7"/>
<dbReference type="EMBL" id="JASODW010000002">
    <property type="protein sequence ID" value="MDK6274760.1"/>
    <property type="molecule type" value="Genomic_DNA"/>
</dbReference>
<dbReference type="GO" id="GO:0047355">
    <property type="term" value="F:CDP-glycerol glycerophosphotransferase activity"/>
    <property type="evidence" value="ECO:0007669"/>
    <property type="project" value="InterPro"/>
</dbReference>
<evidence type="ECO:0000256" key="3">
    <source>
        <dbReference type="ARBA" id="ARBA00022475"/>
    </source>
</evidence>
<proteinExistence type="inferred from homology"/>
<dbReference type="GO" id="GO:0005886">
    <property type="term" value="C:plasma membrane"/>
    <property type="evidence" value="ECO:0007669"/>
    <property type="project" value="UniProtKB-SubCell"/>
</dbReference>
<dbReference type="InterPro" id="IPR011990">
    <property type="entry name" value="TPR-like_helical_dom_sf"/>
</dbReference>
<keyword evidence="6" id="KW-0472">Membrane</keyword>
<dbReference type="CDD" id="cd03811">
    <property type="entry name" value="GT4_GT28_WabH-like"/>
    <property type="match status" value="1"/>
</dbReference>
<dbReference type="Pfam" id="PF00534">
    <property type="entry name" value="Glycos_transf_1"/>
    <property type="match status" value="1"/>
</dbReference>
<reference evidence="8" key="1">
    <citation type="submission" date="2023-05" db="EMBL/GenBank/DDBJ databases">
        <title>Cataloging the Phylogenetic Diversity of Human Bladder Bacteria.</title>
        <authorList>
            <person name="Du J."/>
        </authorList>
    </citation>
    <scope>NUCLEOTIDE SEQUENCE</scope>
    <source>
        <strain evidence="8">UMB9978</strain>
    </source>
</reference>
<accession>A0AAP4C6H7</accession>
<dbReference type="Gene3D" id="3.40.50.12580">
    <property type="match status" value="1"/>
</dbReference>
<dbReference type="InterPro" id="IPR051612">
    <property type="entry name" value="Teichoic_Acid_Biosynth"/>
</dbReference>
<dbReference type="GO" id="GO:0016757">
    <property type="term" value="F:glycosyltransferase activity"/>
    <property type="evidence" value="ECO:0007669"/>
    <property type="project" value="InterPro"/>
</dbReference>
<dbReference type="Proteomes" id="UP001240483">
    <property type="component" value="Unassembled WGS sequence"/>
</dbReference>
<keyword evidence="3" id="KW-1003">Cell membrane</keyword>
<dbReference type="GO" id="GO:0019350">
    <property type="term" value="P:teichoic acid biosynthetic process"/>
    <property type="evidence" value="ECO:0007669"/>
    <property type="project" value="UniProtKB-KW"/>
</dbReference>
<dbReference type="PANTHER" id="PTHR37316:SF3">
    <property type="entry name" value="TEICHOIC ACID GLYCEROL-PHOSPHATE TRANSFERASE"/>
    <property type="match status" value="1"/>
</dbReference>
<dbReference type="Pfam" id="PF04464">
    <property type="entry name" value="Glyphos_transf"/>
    <property type="match status" value="1"/>
</dbReference>
<evidence type="ECO:0000256" key="2">
    <source>
        <dbReference type="ARBA" id="ARBA00010488"/>
    </source>
</evidence>
<sequence>MKPVLRLKQNAKLADDLRRIGLGKFVDSPRLRRALGLPVHEMPKPDPEILELKWQVRELIKGGQKSAAAKLLDESQLKVDELSAQDALEIARIAYESGRLWLGDAALRRAKSQAPDAVKIYELEAKNQAWRGTLNIAIDAGHRVLELLSDDATARRERWFRFLGDQYMRLANYADAVTHYSQGGSMSDETRYKYAVALEAIGDGNAAQAQYVMCAKTLVPAASEELRVAELHLKMHDHARAVAATREVTTLQGLRLRARAQLLDGQYEQLISQYPHLSHDPEINECVALALELRGENAAAKAAYLKIVEPTLPPLPARASTGIVEMYQRDDSSDRPSLKEIGVRHAVLERYARAAYRAGDWDGTVLAGAALISIQSLFEGLDVRAEVDPSLGAIASEAFSHLMANDRLDEAAVLLEHVLHGCSSEKNLVLISRALAWVYSRLGLYQRAAEYIAWSLPSLSPYAAEANRKIWPLQTREAYFDASDNLPVTPNVVLYESFHGEKTGCNPLAMCLEMLSDASFDHLHHIWAVRRGAEIHPSLLGRSNVHFVEYQSFGYARWLATAGYLVNNTSFPHWFIRRQSQRYANTWHGTPWKYMGRDIREDGFSFQNVARNLLQATDLFLPNEHTSKSLIEKQDIAGLLQRQPHITGSPRVDVTLRTAEKPQDVLHRLSVGTDRLRVLYAPTWRGKVGAVEPDTQPFVDAILELAGRDVEVLVRIHHFVEEALTATDLPSNVTVVSASIDTNELLGVTDILVTDYSSILFDFLPLNRPLLKYMFDLDAYEADRGLYFRPGEVPGESCTDLRELGDALDRVIEGSQLQVNAPADDVAALWACEDGAAGARAIEILMSPLAEAAAAPPPRHLLSVGGLQPNGITRSFRNLLRNLGEDGVRVQVLLPKRIVANEEPRALAAELSSYADFTIYYGNVVGTRMEKFAWMKYVSRRTPVSRGIRDAMRSQMSRLRRLYFSDVPFASVIDFDGHFPDQAALIALGFPEATPSAYIAHSEFCREMDLKFPGHQSTAQLFTSFDRVASVSDSVRLANSEGLTARFDTPESVHVTLPNTIDVNDIVERSKEPVEDDIREWLALPGPHITVVARFSVEKNHEMAIAALAEAHARGVKARLLFLGEGALKQRAIRQVEKLGLGEFVFFAGQRTNPYAVMAHVDGVLLPSKHEGQGLVLIEAMTLGVPVAATNIPGPASVIADPSMGLLVEPTLVGIADAICALGQKSVPVAVFDASQYQRDAVEAFYSVVAPIERASDV</sequence>
<comment type="similarity">
    <text evidence="2">Belongs to the CDP-glycerol glycerophosphotransferase family.</text>
</comment>
<dbReference type="InterPro" id="IPR001296">
    <property type="entry name" value="Glyco_trans_1"/>
</dbReference>
<comment type="subcellular location">
    <subcellularLocation>
        <location evidence="1">Cell membrane</location>
        <topology evidence="1">Peripheral membrane protein</topology>
    </subcellularLocation>
</comment>
<dbReference type="RefSeq" id="WP_285332687.1">
    <property type="nucleotide sequence ID" value="NZ_JASODW010000002.1"/>
</dbReference>
<evidence type="ECO:0000256" key="4">
    <source>
        <dbReference type="ARBA" id="ARBA00022679"/>
    </source>
</evidence>
<dbReference type="Gene3D" id="3.40.50.11820">
    <property type="match status" value="1"/>
</dbReference>
<protein>
    <submittedName>
        <fullName evidence="8">CDP-glycerol glycerophosphotransferase family protein</fullName>
    </submittedName>
</protein>
<dbReference type="PANTHER" id="PTHR37316">
    <property type="entry name" value="TEICHOIC ACID GLYCEROL-PHOSPHATE PRIMASE"/>
    <property type="match status" value="1"/>
</dbReference>
<gene>
    <name evidence="8" type="ORF">QP116_03200</name>
</gene>
<evidence type="ECO:0000313" key="8">
    <source>
        <dbReference type="EMBL" id="MDK6274760.1"/>
    </source>
</evidence>
<evidence type="ECO:0000313" key="9">
    <source>
        <dbReference type="Proteomes" id="UP001240483"/>
    </source>
</evidence>
<evidence type="ECO:0000256" key="1">
    <source>
        <dbReference type="ARBA" id="ARBA00004202"/>
    </source>
</evidence>
<dbReference type="InterPro" id="IPR007554">
    <property type="entry name" value="Glycerophosphate_synth"/>
</dbReference>
<keyword evidence="5" id="KW-0777">Teichoic acid biosynthesis</keyword>
<name>A0AAP4C6H7_9MICC</name>
<dbReference type="InterPro" id="IPR043149">
    <property type="entry name" value="TagF_N"/>
</dbReference>
<dbReference type="InterPro" id="IPR043148">
    <property type="entry name" value="TagF_C"/>
</dbReference>
<evidence type="ECO:0000256" key="5">
    <source>
        <dbReference type="ARBA" id="ARBA00022944"/>
    </source>
</evidence>
<evidence type="ECO:0000256" key="6">
    <source>
        <dbReference type="ARBA" id="ARBA00023136"/>
    </source>
</evidence>
<comment type="caution">
    <text evidence="8">The sequence shown here is derived from an EMBL/GenBank/DDBJ whole genome shotgun (WGS) entry which is preliminary data.</text>
</comment>
<dbReference type="Gene3D" id="3.40.50.2000">
    <property type="entry name" value="Glycogen Phosphorylase B"/>
    <property type="match status" value="2"/>
</dbReference>
<dbReference type="SUPFAM" id="SSF53756">
    <property type="entry name" value="UDP-Glycosyltransferase/glycogen phosphorylase"/>
    <property type="match status" value="2"/>
</dbReference>
<evidence type="ECO:0000259" key="7">
    <source>
        <dbReference type="Pfam" id="PF00534"/>
    </source>
</evidence>
<feature type="domain" description="Glycosyl transferase family 1" evidence="7">
    <location>
        <begin position="1087"/>
        <end position="1211"/>
    </location>
</feature>
<organism evidence="8 9">
    <name type="scientific">Pseudoglutamicibacter cumminsii</name>
    <dbReference type="NCBI Taxonomy" id="156979"/>
    <lineage>
        <taxon>Bacteria</taxon>
        <taxon>Bacillati</taxon>
        <taxon>Actinomycetota</taxon>
        <taxon>Actinomycetes</taxon>
        <taxon>Micrococcales</taxon>
        <taxon>Micrococcaceae</taxon>
        <taxon>Pseudoglutamicibacter</taxon>
    </lineage>
</organism>
<keyword evidence="4" id="KW-0808">Transferase</keyword>
<dbReference type="Gene3D" id="1.25.40.10">
    <property type="entry name" value="Tetratricopeptide repeat domain"/>
    <property type="match status" value="1"/>
</dbReference>